<evidence type="ECO:0000256" key="2">
    <source>
        <dbReference type="SAM" id="MobiDB-lite"/>
    </source>
</evidence>
<keyword evidence="4" id="KW-1185">Reference proteome</keyword>
<name>A0A2I0AMY5_9ASPA</name>
<reference evidence="3 4" key="1">
    <citation type="journal article" date="2017" name="Nature">
        <title>The Apostasia genome and the evolution of orchids.</title>
        <authorList>
            <person name="Zhang G.Q."/>
            <person name="Liu K.W."/>
            <person name="Li Z."/>
            <person name="Lohaus R."/>
            <person name="Hsiao Y.Y."/>
            <person name="Niu S.C."/>
            <person name="Wang J.Y."/>
            <person name="Lin Y.C."/>
            <person name="Xu Q."/>
            <person name="Chen L.J."/>
            <person name="Yoshida K."/>
            <person name="Fujiwara S."/>
            <person name="Wang Z.W."/>
            <person name="Zhang Y.Q."/>
            <person name="Mitsuda N."/>
            <person name="Wang M."/>
            <person name="Liu G.H."/>
            <person name="Pecoraro L."/>
            <person name="Huang H.X."/>
            <person name="Xiao X.J."/>
            <person name="Lin M."/>
            <person name="Wu X.Y."/>
            <person name="Wu W.L."/>
            <person name="Chen Y.Y."/>
            <person name="Chang S.B."/>
            <person name="Sakamoto S."/>
            <person name="Ohme-Takagi M."/>
            <person name="Yagi M."/>
            <person name="Zeng S.J."/>
            <person name="Shen C.Y."/>
            <person name="Yeh C.M."/>
            <person name="Luo Y.B."/>
            <person name="Tsai W.C."/>
            <person name="Van de Peer Y."/>
            <person name="Liu Z.J."/>
        </authorList>
    </citation>
    <scope>NUCLEOTIDE SEQUENCE [LARGE SCALE GENOMIC DNA]</scope>
    <source>
        <strain evidence="4">cv. Shenzhen</strain>
        <tissue evidence="3">Stem</tissue>
    </source>
</reference>
<protein>
    <submittedName>
        <fullName evidence="3">Uncharacterized protein</fullName>
    </submittedName>
</protein>
<accession>A0A2I0AMY5</accession>
<dbReference type="PANTHER" id="PTHR35749:SF1">
    <property type="entry name" value="OSJNBA0084A10.10 PROTEIN"/>
    <property type="match status" value="1"/>
</dbReference>
<feature type="compositionally biased region" description="Low complexity" evidence="2">
    <location>
        <begin position="135"/>
        <end position="149"/>
    </location>
</feature>
<gene>
    <name evidence="3" type="ORF">AXF42_Ash002129</name>
</gene>
<sequence>MDKLLDFGKRAWFLVRVLSGYEERRIRSFRLQLQKRIEEARARKMELRRAPEQAILAEVRRMVEEMQTLNRRLDKTEAAIEDYFKPIDKKVEIIMNLQLEKEEKQLKEMIEVMQEQAALQKPLQLNQSESVVVCPSNSQPPESTSQQEQIKYEITNRHDEP</sequence>
<dbReference type="PANTHER" id="PTHR35749">
    <property type="entry name" value="OSJNBA0084A10.10 PROTEIN"/>
    <property type="match status" value="1"/>
</dbReference>
<dbReference type="OrthoDB" id="1929657at2759"/>
<keyword evidence="1" id="KW-0175">Coiled coil</keyword>
<evidence type="ECO:0000313" key="4">
    <source>
        <dbReference type="Proteomes" id="UP000236161"/>
    </source>
</evidence>
<dbReference type="AlphaFoldDB" id="A0A2I0AMY5"/>
<evidence type="ECO:0000313" key="3">
    <source>
        <dbReference type="EMBL" id="PKA56826.1"/>
    </source>
</evidence>
<feature type="coiled-coil region" evidence="1">
    <location>
        <begin position="30"/>
        <end position="119"/>
    </location>
</feature>
<dbReference type="EMBL" id="KZ451969">
    <property type="protein sequence ID" value="PKA56826.1"/>
    <property type="molecule type" value="Genomic_DNA"/>
</dbReference>
<dbReference type="STRING" id="1088818.A0A2I0AMY5"/>
<proteinExistence type="predicted"/>
<evidence type="ECO:0000256" key="1">
    <source>
        <dbReference type="SAM" id="Coils"/>
    </source>
</evidence>
<organism evidence="3 4">
    <name type="scientific">Apostasia shenzhenica</name>
    <dbReference type="NCBI Taxonomy" id="1088818"/>
    <lineage>
        <taxon>Eukaryota</taxon>
        <taxon>Viridiplantae</taxon>
        <taxon>Streptophyta</taxon>
        <taxon>Embryophyta</taxon>
        <taxon>Tracheophyta</taxon>
        <taxon>Spermatophyta</taxon>
        <taxon>Magnoliopsida</taxon>
        <taxon>Liliopsida</taxon>
        <taxon>Asparagales</taxon>
        <taxon>Orchidaceae</taxon>
        <taxon>Apostasioideae</taxon>
        <taxon>Apostasia</taxon>
    </lineage>
</organism>
<feature type="compositionally biased region" description="Basic and acidic residues" evidence="2">
    <location>
        <begin position="150"/>
        <end position="161"/>
    </location>
</feature>
<feature type="region of interest" description="Disordered" evidence="2">
    <location>
        <begin position="130"/>
        <end position="161"/>
    </location>
</feature>
<dbReference type="Proteomes" id="UP000236161">
    <property type="component" value="Unassembled WGS sequence"/>
</dbReference>